<dbReference type="GO" id="GO:0005524">
    <property type="term" value="F:ATP binding"/>
    <property type="evidence" value="ECO:0007669"/>
    <property type="project" value="UniProtKB-UniRule"/>
</dbReference>
<dbReference type="GO" id="GO:0030983">
    <property type="term" value="F:mismatched DNA binding"/>
    <property type="evidence" value="ECO:0007669"/>
    <property type="project" value="InterPro"/>
</dbReference>
<gene>
    <name evidence="8" type="primary">mutS2</name>
    <name evidence="8" type="synonym">rqcU</name>
    <name evidence="11" type="ORF">DCMF_03180</name>
</gene>
<keyword evidence="1 8" id="KW-0540">Nuclease</keyword>
<keyword evidence="5 8" id="KW-0067">ATP-binding</keyword>
<feature type="coiled-coil region" evidence="9">
    <location>
        <begin position="526"/>
        <end position="607"/>
    </location>
</feature>
<evidence type="ECO:0000256" key="4">
    <source>
        <dbReference type="ARBA" id="ARBA00022801"/>
    </source>
</evidence>
<dbReference type="PROSITE" id="PS50828">
    <property type="entry name" value="SMR"/>
    <property type="match status" value="1"/>
</dbReference>
<evidence type="ECO:0000256" key="1">
    <source>
        <dbReference type="ARBA" id="ARBA00022722"/>
    </source>
</evidence>
<keyword evidence="4 8" id="KW-0378">Hydrolase</keyword>
<keyword evidence="9" id="KW-0175">Coiled coil</keyword>
<dbReference type="GO" id="GO:0043023">
    <property type="term" value="F:ribosomal large subunit binding"/>
    <property type="evidence" value="ECO:0007669"/>
    <property type="project" value="UniProtKB-UniRule"/>
</dbReference>
<dbReference type="HAMAP" id="MF_00092">
    <property type="entry name" value="MutS2"/>
    <property type="match status" value="1"/>
</dbReference>
<keyword evidence="8 11" id="KW-0255">Endonuclease</keyword>
<dbReference type="EC" id="3.1.-.-" evidence="8"/>
<dbReference type="FunFam" id="3.40.50.300:FF:000830">
    <property type="entry name" value="Endonuclease MutS2"/>
    <property type="match status" value="1"/>
</dbReference>
<evidence type="ECO:0000256" key="7">
    <source>
        <dbReference type="ARBA" id="ARBA00023125"/>
    </source>
</evidence>
<dbReference type="NCBIfam" id="TIGR01069">
    <property type="entry name" value="mutS2"/>
    <property type="match status" value="1"/>
</dbReference>
<dbReference type="InterPro" id="IPR045076">
    <property type="entry name" value="MutS"/>
</dbReference>
<dbReference type="GO" id="GO:0140664">
    <property type="term" value="F:ATP-dependent DNA damage sensor activity"/>
    <property type="evidence" value="ECO:0007669"/>
    <property type="project" value="InterPro"/>
</dbReference>
<dbReference type="GO" id="GO:0045910">
    <property type="term" value="P:negative regulation of DNA recombination"/>
    <property type="evidence" value="ECO:0007669"/>
    <property type="project" value="InterPro"/>
</dbReference>
<dbReference type="InterPro" id="IPR002625">
    <property type="entry name" value="Smr_dom"/>
</dbReference>
<dbReference type="Proteomes" id="UP000323521">
    <property type="component" value="Chromosome"/>
</dbReference>
<dbReference type="EMBL" id="CP017634">
    <property type="protein sequence ID" value="ATW23932.1"/>
    <property type="molecule type" value="Genomic_DNA"/>
</dbReference>
<feature type="binding site" evidence="8">
    <location>
        <begin position="338"/>
        <end position="345"/>
    </location>
    <ligand>
        <name>ATP</name>
        <dbReference type="ChEBI" id="CHEBI:30616"/>
    </ligand>
</feature>
<evidence type="ECO:0000256" key="5">
    <source>
        <dbReference type="ARBA" id="ARBA00022840"/>
    </source>
</evidence>
<keyword evidence="12" id="KW-1185">Reference proteome</keyword>
<dbReference type="SUPFAM" id="SSF160443">
    <property type="entry name" value="SMR domain-like"/>
    <property type="match status" value="1"/>
</dbReference>
<dbReference type="Pfam" id="PF20297">
    <property type="entry name" value="MSSS"/>
    <property type="match status" value="1"/>
</dbReference>
<dbReference type="PROSITE" id="PS00486">
    <property type="entry name" value="DNA_MISMATCH_REPAIR_2"/>
    <property type="match status" value="1"/>
</dbReference>
<protein>
    <recommendedName>
        <fullName evidence="8">Endonuclease MutS2</fullName>
        <ecNumber evidence="8">3.1.-.-</ecNumber>
    </recommendedName>
    <alternativeName>
        <fullName evidence="8">Ribosome-associated protein quality control-upstream factor</fullName>
        <shortName evidence="8">RQC-upstream factor</shortName>
        <shortName evidence="8">RqcU</shortName>
        <ecNumber evidence="8">3.6.4.-</ecNumber>
    </alternativeName>
</protein>
<dbReference type="InterPro" id="IPR046893">
    <property type="entry name" value="MSSS"/>
</dbReference>
<dbReference type="KEGG" id="fwa:DCMF_03180"/>
<dbReference type="Gene3D" id="3.40.50.300">
    <property type="entry name" value="P-loop containing nucleotide triphosphate hydrolases"/>
    <property type="match status" value="1"/>
</dbReference>
<dbReference type="PANTHER" id="PTHR48466:SF2">
    <property type="entry name" value="OS10G0509000 PROTEIN"/>
    <property type="match status" value="1"/>
</dbReference>
<dbReference type="InterPro" id="IPR027417">
    <property type="entry name" value="P-loop_NTPase"/>
</dbReference>
<keyword evidence="7 8" id="KW-0238">DNA-binding</keyword>
<dbReference type="GO" id="GO:0004519">
    <property type="term" value="F:endonuclease activity"/>
    <property type="evidence" value="ECO:0007669"/>
    <property type="project" value="UniProtKB-UniRule"/>
</dbReference>
<feature type="domain" description="Smr" evidence="10">
    <location>
        <begin position="717"/>
        <end position="792"/>
    </location>
</feature>
<dbReference type="SMART" id="SM00534">
    <property type="entry name" value="MUTSac"/>
    <property type="match status" value="1"/>
</dbReference>
<reference evidence="11 12" key="1">
    <citation type="submission" date="2016-10" db="EMBL/GenBank/DDBJ databases">
        <title>Complete Genome Sequence of Peptococcaceae strain DCMF.</title>
        <authorList>
            <person name="Edwards R.J."/>
            <person name="Holland S.I."/>
            <person name="Deshpande N.P."/>
            <person name="Wong Y.K."/>
            <person name="Ertan H."/>
            <person name="Manefield M."/>
            <person name="Russell T.L."/>
            <person name="Lee M.J."/>
        </authorList>
    </citation>
    <scope>NUCLEOTIDE SEQUENCE [LARGE SCALE GENOMIC DNA]</scope>
    <source>
        <strain evidence="11 12">DCMF</strain>
    </source>
</reference>
<comment type="function">
    <text evidence="8">Acts as a ribosome collision sensor, splitting the ribosome into its 2 subunits. Detects stalled/collided 70S ribosomes which it binds and splits by an ATP-hydrolysis driven conformational change. Acts upstream of the ribosome quality control system (RQC), a ribosome-associated complex that mediates the extraction of incompletely synthesized nascent chains from stalled ribosomes and their subsequent degradation. Probably generates substrates for RQC.</text>
</comment>
<dbReference type="SUPFAM" id="SSF48334">
    <property type="entry name" value="DNA repair protein MutS, domain III"/>
    <property type="match status" value="1"/>
</dbReference>
<evidence type="ECO:0000259" key="10">
    <source>
        <dbReference type="PROSITE" id="PS50828"/>
    </source>
</evidence>
<evidence type="ECO:0000256" key="9">
    <source>
        <dbReference type="SAM" id="Coils"/>
    </source>
</evidence>
<dbReference type="SUPFAM" id="SSF52540">
    <property type="entry name" value="P-loop containing nucleoside triphosphate hydrolases"/>
    <property type="match status" value="1"/>
</dbReference>
<dbReference type="PIRSF" id="PIRSF005814">
    <property type="entry name" value="MutS_YshD"/>
    <property type="match status" value="1"/>
</dbReference>
<dbReference type="InterPro" id="IPR000432">
    <property type="entry name" value="DNA_mismatch_repair_MutS_C"/>
</dbReference>
<dbReference type="InterPro" id="IPR036187">
    <property type="entry name" value="DNA_mismatch_repair_MutS_sf"/>
</dbReference>
<evidence type="ECO:0000313" key="12">
    <source>
        <dbReference type="Proteomes" id="UP000323521"/>
    </source>
</evidence>
<dbReference type="Gene3D" id="3.30.1370.110">
    <property type="match status" value="1"/>
</dbReference>
<proteinExistence type="inferred from homology"/>
<dbReference type="GO" id="GO:0072344">
    <property type="term" value="P:rescue of stalled ribosome"/>
    <property type="evidence" value="ECO:0007669"/>
    <property type="project" value="UniProtKB-UniRule"/>
</dbReference>
<comment type="subunit">
    <text evidence="8">Homodimer. Binds to stalled ribosomes, contacting rRNA.</text>
</comment>
<dbReference type="GO" id="GO:0016887">
    <property type="term" value="F:ATP hydrolysis activity"/>
    <property type="evidence" value="ECO:0007669"/>
    <property type="project" value="InterPro"/>
</dbReference>
<keyword evidence="6 8" id="KW-0694">RNA-binding</keyword>
<dbReference type="CDD" id="cd03280">
    <property type="entry name" value="ABC_MutS2"/>
    <property type="match status" value="1"/>
</dbReference>
<evidence type="ECO:0000256" key="6">
    <source>
        <dbReference type="ARBA" id="ARBA00022884"/>
    </source>
</evidence>
<comment type="function">
    <text evidence="8">Endonuclease that is involved in the suppression of homologous recombination and thus may have a key role in the control of bacterial genetic diversity.</text>
</comment>
<dbReference type="SMART" id="SM00463">
    <property type="entry name" value="SMR"/>
    <property type="match status" value="1"/>
</dbReference>
<dbReference type="AlphaFoldDB" id="A0A3G1KN89"/>
<name>A0A3G1KN89_FORW1</name>
<accession>A0A3G1KN89</accession>
<dbReference type="Pfam" id="PF00488">
    <property type="entry name" value="MutS_V"/>
    <property type="match status" value="1"/>
</dbReference>
<evidence type="ECO:0000256" key="2">
    <source>
        <dbReference type="ARBA" id="ARBA00022730"/>
    </source>
</evidence>
<evidence type="ECO:0000256" key="3">
    <source>
        <dbReference type="ARBA" id="ARBA00022741"/>
    </source>
</evidence>
<organism evidence="11 12">
    <name type="scientific">Formimonas warabiya</name>
    <dbReference type="NCBI Taxonomy" id="1761012"/>
    <lineage>
        <taxon>Bacteria</taxon>
        <taxon>Bacillati</taxon>
        <taxon>Bacillota</taxon>
        <taxon>Clostridia</taxon>
        <taxon>Eubacteriales</taxon>
        <taxon>Peptococcaceae</taxon>
        <taxon>Candidatus Formimonas</taxon>
    </lineage>
</organism>
<keyword evidence="3 8" id="KW-0547">Nucleotide-binding</keyword>
<dbReference type="EC" id="3.6.4.-" evidence="8"/>
<dbReference type="GO" id="GO:0019843">
    <property type="term" value="F:rRNA binding"/>
    <property type="evidence" value="ECO:0007669"/>
    <property type="project" value="UniProtKB-UniRule"/>
</dbReference>
<dbReference type="InterPro" id="IPR005747">
    <property type="entry name" value="MutS2"/>
</dbReference>
<keyword evidence="2 8" id="KW-0699">rRNA-binding</keyword>
<dbReference type="InterPro" id="IPR007696">
    <property type="entry name" value="DNA_mismatch_repair_MutS_core"/>
</dbReference>
<dbReference type="Pfam" id="PF01713">
    <property type="entry name" value="Smr"/>
    <property type="match status" value="1"/>
</dbReference>
<dbReference type="GO" id="GO:0006298">
    <property type="term" value="P:mismatch repair"/>
    <property type="evidence" value="ECO:0007669"/>
    <property type="project" value="InterPro"/>
</dbReference>
<evidence type="ECO:0000313" key="11">
    <source>
        <dbReference type="EMBL" id="ATW23932.1"/>
    </source>
</evidence>
<evidence type="ECO:0000256" key="8">
    <source>
        <dbReference type="HAMAP-Rule" id="MF_00092"/>
    </source>
</evidence>
<comment type="similarity">
    <text evidence="8">Belongs to the DNA mismatch repair MutS family. MutS2 subfamily.</text>
</comment>
<dbReference type="PANTHER" id="PTHR48466">
    <property type="entry name" value="OS10G0509000 PROTEIN-RELATED"/>
    <property type="match status" value="1"/>
</dbReference>
<sequence>MRERENAVDEKTLGKIEFDKISQMLDECCGSVLGKENAHRLAPGKDLHQIRSWLQETTEAKEIMRFNPSFSLGGIRDIRSNVERAALGAILEPEDLLDIADTCRAARKTKTFFSNLKGSYPLVMDLAKNLGLFKSMETAINEAVSDEGMILDTASDQLFVIRKKIRTYQERIKDKLDSLIKSPHIAKYLQDNLVTIRADRYVIPVKQEYRAQIPGLIHDQSASGATLFIEPMVVLEMNNELKKLKAAEHQEIILILKGLSQQVASFDQDLASTLRVLGRLDFIFAKARLSQIMDAGPPEINTFGAIKLVRARHPLIKGNVVPIDVDLGKNLDAMIITGPNTGGKTVTLKTIGLLHAMALSGLHVPANTGTEVCLFLNIFADIGDEQSIEQSLSTFSSHLVNIVRILTQSDEHALVLLDELGAGTDPTEGAALAMAILDYLQKRHVKVVATTHYSELKAFAYNSPRIVNASVEFDVKTLQPTYRLLMGVPGKSNAFEIARRLGLREDVINRASEFLTKDQVQVADLIANLEMDQRISEQERKEAETLRKELQAMERRLEDKETELHNREREIMRRAQEESLQVVRKTKEEMDRLYQELKTNLDAEAQKAQNKALTGAKEKIKGMEDKIYQALPEQKYTGKAPQTVMPGQLVEIPRLNQTGHVLSAPNQSGEVYVQAGIMKIAVKLDDLRLPISTEKKSGETRVGHLRMEKIRQVSPELDLRGMIVEEALEQMDKYLDDVFVAGLKEIRIIHGKGTGALREAITSHLKKHRQVKGFRLGDYNEGGTGVTLVSLNV</sequence>
<dbReference type="SMART" id="SM00533">
    <property type="entry name" value="MUTSd"/>
    <property type="match status" value="1"/>
</dbReference>
<dbReference type="InterPro" id="IPR036063">
    <property type="entry name" value="Smr_dom_sf"/>
</dbReference>